<dbReference type="Gene3D" id="1.10.10.10">
    <property type="entry name" value="Winged helix-like DNA-binding domain superfamily/Winged helix DNA-binding domain"/>
    <property type="match status" value="1"/>
</dbReference>
<dbReference type="SMART" id="SM00866">
    <property type="entry name" value="UTRA"/>
    <property type="match status" value="1"/>
</dbReference>
<proteinExistence type="predicted"/>
<gene>
    <name evidence="5" type="ORF">NE663_07495</name>
</gene>
<dbReference type="PANTHER" id="PTHR44846">
    <property type="entry name" value="MANNOSYL-D-GLYCERATE TRANSPORT/METABOLISM SYSTEM REPRESSOR MNGR-RELATED"/>
    <property type="match status" value="1"/>
</dbReference>
<protein>
    <submittedName>
        <fullName evidence="5">GntR family transcriptional regulator</fullName>
    </submittedName>
</protein>
<sequence length="247" mass="28308">MNKQPMYMQIQQDLLKKINDGTFLPGEMIPSERQLAAQYQVSRLTVQNAVNALVEAGKLVRSKGKGTFVIKRNSGKFSWNSPNTMGLSAIFKERGIRKKDKVLISDEIPASPYLADKLSVPLHTPLFILTRIRCADDDSFAVEYSYLPLHYFPDIAEYDYAHVSLYAYMRSREHLPVSFRQKLIIIAADEKLAKQLSIPLGDPLYYFEFTGIDEAGNLVEYTESYIRCDKTTFIYEAMRDNTNAYMK</sequence>
<dbReference type="Gene3D" id="3.40.1410.10">
    <property type="entry name" value="Chorismate lyase-like"/>
    <property type="match status" value="1"/>
</dbReference>
<feature type="domain" description="HTH gntR-type" evidence="4">
    <location>
        <begin position="4"/>
        <end position="72"/>
    </location>
</feature>
<dbReference type="PROSITE" id="PS50949">
    <property type="entry name" value="HTH_GNTR"/>
    <property type="match status" value="1"/>
</dbReference>
<evidence type="ECO:0000256" key="1">
    <source>
        <dbReference type="ARBA" id="ARBA00023015"/>
    </source>
</evidence>
<comment type="caution">
    <text evidence="5">The sequence shown here is derived from an EMBL/GenBank/DDBJ whole genome shotgun (WGS) entry which is preliminary data.</text>
</comment>
<reference evidence="5 6" key="1">
    <citation type="submission" date="2022-06" db="EMBL/GenBank/DDBJ databases">
        <title>Isolation of gut microbiota from human fecal samples.</title>
        <authorList>
            <person name="Pamer E.G."/>
            <person name="Barat B."/>
            <person name="Waligurski E."/>
            <person name="Medina S."/>
            <person name="Paddock L."/>
            <person name="Mostad J."/>
        </authorList>
    </citation>
    <scope>NUCLEOTIDE SEQUENCE [LARGE SCALE GENOMIC DNA]</scope>
    <source>
        <strain evidence="5 6">DFI.6.1</strain>
    </source>
</reference>
<dbReference type="Pfam" id="PF00392">
    <property type="entry name" value="GntR"/>
    <property type="match status" value="1"/>
</dbReference>
<keyword evidence="3" id="KW-0804">Transcription</keyword>
<accession>A0ABT1SLY2</accession>
<dbReference type="InterPro" id="IPR028978">
    <property type="entry name" value="Chorismate_lyase_/UTRA_dom_sf"/>
</dbReference>
<dbReference type="SUPFAM" id="SSF46785">
    <property type="entry name" value="Winged helix' DNA-binding domain"/>
    <property type="match status" value="1"/>
</dbReference>
<keyword evidence="6" id="KW-1185">Reference proteome</keyword>
<dbReference type="CDD" id="cd07377">
    <property type="entry name" value="WHTH_GntR"/>
    <property type="match status" value="1"/>
</dbReference>
<evidence type="ECO:0000313" key="6">
    <source>
        <dbReference type="Proteomes" id="UP001524435"/>
    </source>
</evidence>
<keyword evidence="2" id="KW-0238">DNA-binding</keyword>
<dbReference type="SMART" id="SM00345">
    <property type="entry name" value="HTH_GNTR"/>
    <property type="match status" value="1"/>
</dbReference>
<evidence type="ECO:0000256" key="3">
    <source>
        <dbReference type="ARBA" id="ARBA00023163"/>
    </source>
</evidence>
<evidence type="ECO:0000259" key="4">
    <source>
        <dbReference type="PROSITE" id="PS50949"/>
    </source>
</evidence>
<dbReference type="EMBL" id="JANGCH010000009">
    <property type="protein sequence ID" value="MCQ5122100.1"/>
    <property type="molecule type" value="Genomic_DNA"/>
</dbReference>
<dbReference type="Proteomes" id="UP001524435">
    <property type="component" value="Unassembled WGS sequence"/>
</dbReference>
<name>A0ABT1SLY2_9FIRM</name>
<dbReference type="RefSeq" id="WP_102267798.1">
    <property type="nucleotide sequence ID" value="NZ_CALVCM010000011.1"/>
</dbReference>
<evidence type="ECO:0000256" key="2">
    <source>
        <dbReference type="ARBA" id="ARBA00023125"/>
    </source>
</evidence>
<organism evidence="5 6">
    <name type="scientific">Massilicoli timonensis</name>
    <dbReference type="NCBI Taxonomy" id="2015901"/>
    <lineage>
        <taxon>Bacteria</taxon>
        <taxon>Bacillati</taxon>
        <taxon>Bacillota</taxon>
        <taxon>Erysipelotrichia</taxon>
        <taxon>Erysipelotrichales</taxon>
        <taxon>Erysipelotrichaceae</taxon>
        <taxon>Massilicoli</taxon>
    </lineage>
</organism>
<dbReference type="PRINTS" id="PR00035">
    <property type="entry name" value="HTHGNTR"/>
</dbReference>
<dbReference type="Pfam" id="PF07702">
    <property type="entry name" value="UTRA"/>
    <property type="match status" value="1"/>
</dbReference>
<dbReference type="InterPro" id="IPR036390">
    <property type="entry name" value="WH_DNA-bd_sf"/>
</dbReference>
<dbReference type="PANTHER" id="PTHR44846:SF1">
    <property type="entry name" value="MANNOSYL-D-GLYCERATE TRANSPORT_METABOLISM SYSTEM REPRESSOR MNGR-RELATED"/>
    <property type="match status" value="1"/>
</dbReference>
<keyword evidence="1" id="KW-0805">Transcription regulation</keyword>
<evidence type="ECO:0000313" key="5">
    <source>
        <dbReference type="EMBL" id="MCQ5122100.1"/>
    </source>
</evidence>
<dbReference type="InterPro" id="IPR000524">
    <property type="entry name" value="Tscrpt_reg_HTH_GntR"/>
</dbReference>
<dbReference type="InterPro" id="IPR050679">
    <property type="entry name" value="Bact_HTH_transcr_reg"/>
</dbReference>
<dbReference type="InterPro" id="IPR011663">
    <property type="entry name" value="UTRA"/>
</dbReference>
<dbReference type="InterPro" id="IPR036388">
    <property type="entry name" value="WH-like_DNA-bd_sf"/>
</dbReference>
<dbReference type="SUPFAM" id="SSF64288">
    <property type="entry name" value="Chorismate lyase-like"/>
    <property type="match status" value="1"/>
</dbReference>